<dbReference type="InterPro" id="IPR013249">
    <property type="entry name" value="RNA_pol_sigma70_r4_t2"/>
</dbReference>
<dbReference type="SUPFAM" id="SSF88659">
    <property type="entry name" value="Sigma3 and sigma4 domains of RNA polymerase sigma factors"/>
    <property type="match status" value="1"/>
</dbReference>
<dbReference type="RefSeq" id="WP_111898062.1">
    <property type="nucleotide sequence ID" value="NZ_CP033459.1"/>
</dbReference>
<evidence type="ECO:0000256" key="5">
    <source>
        <dbReference type="ARBA" id="ARBA00023163"/>
    </source>
</evidence>
<gene>
    <name evidence="8" type="ORF">C7Y71_008155</name>
</gene>
<dbReference type="InterPro" id="IPR013325">
    <property type="entry name" value="RNA_pol_sigma_r2"/>
</dbReference>
<dbReference type="Gene3D" id="1.10.1740.10">
    <property type="match status" value="1"/>
</dbReference>
<keyword evidence="3" id="KW-0731">Sigma factor</keyword>
<dbReference type="AlphaFoldDB" id="A0A5P8E7S0"/>
<accession>A0A5P8E7S0</accession>
<dbReference type="GO" id="GO:0003677">
    <property type="term" value="F:DNA binding"/>
    <property type="evidence" value="ECO:0007669"/>
    <property type="project" value="UniProtKB-KW"/>
</dbReference>
<organism evidence="8 9">
    <name type="scientific">Pseudoprevotella muciniphila</name>
    <dbReference type="NCBI Taxonomy" id="2133944"/>
    <lineage>
        <taxon>Bacteria</taxon>
        <taxon>Pseudomonadati</taxon>
        <taxon>Bacteroidota</taxon>
        <taxon>Bacteroidia</taxon>
        <taxon>Bacteroidales</taxon>
        <taxon>Prevotellaceae</taxon>
        <taxon>Pseudoprevotella</taxon>
    </lineage>
</organism>
<dbReference type="EMBL" id="CP033459">
    <property type="protein sequence ID" value="QFQ12994.1"/>
    <property type="molecule type" value="Genomic_DNA"/>
</dbReference>
<feature type="domain" description="RNA polymerase sigma-70 region 2" evidence="6">
    <location>
        <begin position="14"/>
        <end position="74"/>
    </location>
</feature>
<dbReference type="InterPro" id="IPR007627">
    <property type="entry name" value="RNA_pol_sigma70_r2"/>
</dbReference>
<evidence type="ECO:0000256" key="3">
    <source>
        <dbReference type="ARBA" id="ARBA00023082"/>
    </source>
</evidence>
<dbReference type="InterPro" id="IPR013324">
    <property type="entry name" value="RNA_pol_sigma_r3/r4-like"/>
</dbReference>
<comment type="similarity">
    <text evidence="1">Belongs to the sigma-70 factor family. ECF subfamily.</text>
</comment>
<dbReference type="InterPro" id="IPR039425">
    <property type="entry name" value="RNA_pol_sigma-70-like"/>
</dbReference>
<evidence type="ECO:0000313" key="9">
    <source>
        <dbReference type="Proteomes" id="UP000249375"/>
    </source>
</evidence>
<proteinExistence type="inferred from homology"/>
<dbReference type="InterPro" id="IPR014284">
    <property type="entry name" value="RNA_pol_sigma-70_dom"/>
</dbReference>
<dbReference type="KEGG" id="alq:C7Y71_008155"/>
<evidence type="ECO:0000256" key="2">
    <source>
        <dbReference type="ARBA" id="ARBA00023015"/>
    </source>
</evidence>
<reference evidence="8 9" key="1">
    <citation type="submission" date="2018-11" db="EMBL/GenBank/DDBJ databases">
        <authorList>
            <person name="Na S.W."/>
            <person name="Baik M."/>
        </authorList>
    </citation>
    <scope>NUCLEOTIDE SEQUENCE [LARGE SCALE GENOMIC DNA]</scope>
    <source>
        <strain evidence="8 9">E39</strain>
    </source>
</reference>
<dbReference type="SUPFAM" id="SSF88946">
    <property type="entry name" value="Sigma2 domain of RNA polymerase sigma factors"/>
    <property type="match status" value="1"/>
</dbReference>
<dbReference type="GO" id="GO:0016987">
    <property type="term" value="F:sigma factor activity"/>
    <property type="evidence" value="ECO:0007669"/>
    <property type="project" value="UniProtKB-KW"/>
</dbReference>
<feature type="domain" description="RNA polymerase sigma factor 70 region 4 type 2" evidence="7">
    <location>
        <begin position="106"/>
        <end position="157"/>
    </location>
</feature>
<keyword evidence="2" id="KW-0805">Transcription regulation</keyword>
<dbReference type="Gene3D" id="1.10.10.10">
    <property type="entry name" value="Winged helix-like DNA-binding domain superfamily/Winged helix DNA-binding domain"/>
    <property type="match status" value="1"/>
</dbReference>
<name>A0A5P8E7S0_9BACT</name>
<evidence type="ECO:0000256" key="1">
    <source>
        <dbReference type="ARBA" id="ARBA00010641"/>
    </source>
</evidence>
<keyword evidence="9" id="KW-1185">Reference proteome</keyword>
<dbReference type="NCBIfam" id="TIGR02937">
    <property type="entry name" value="sigma70-ECF"/>
    <property type="match status" value="1"/>
</dbReference>
<evidence type="ECO:0000259" key="6">
    <source>
        <dbReference type="Pfam" id="PF04542"/>
    </source>
</evidence>
<dbReference type="Pfam" id="PF08281">
    <property type="entry name" value="Sigma70_r4_2"/>
    <property type="match status" value="1"/>
</dbReference>
<evidence type="ECO:0000256" key="4">
    <source>
        <dbReference type="ARBA" id="ARBA00023125"/>
    </source>
</evidence>
<dbReference type="Proteomes" id="UP000249375">
    <property type="component" value="Chromosome"/>
</dbReference>
<evidence type="ECO:0000313" key="8">
    <source>
        <dbReference type="EMBL" id="QFQ12994.1"/>
    </source>
</evidence>
<dbReference type="CDD" id="cd06171">
    <property type="entry name" value="Sigma70_r4"/>
    <property type="match status" value="1"/>
</dbReference>
<keyword evidence="4" id="KW-0238">DNA-binding</keyword>
<dbReference type="PANTHER" id="PTHR43133:SF8">
    <property type="entry name" value="RNA POLYMERASE SIGMA FACTOR HI_1459-RELATED"/>
    <property type="match status" value="1"/>
</dbReference>
<dbReference type="PANTHER" id="PTHR43133">
    <property type="entry name" value="RNA POLYMERASE ECF-TYPE SIGMA FACTO"/>
    <property type="match status" value="1"/>
</dbReference>
<dbReference type="GO" id="GO:0006352">
    <property type="term" value="P:DNA-templated transcription initiation"/>
    <property type="evidence" value="ECO:0007669"/>
    <property type="project" value="InterPro"/>
</dbReference>
<dbReference type="InterPro" id="IPR036388">
    <property type="entry name" value="WH-like_DNA-bd_sf"/>
</dbReference>
<keyword evidence="5" id="KW-0804">Transcription</keyword>
<dbReference type="OrthoDB" id="670026at2"/>
<sequence>MNKPDFKNDLMPLKDMLFRLAMRITLDRAEAEDVTEDTLIRVWNKRDEWSKIKSVEAYAMTICRNLALDRSQKREAMNVSLEEHDNEAPDNDDGPHEKMVRSERLRWVHKFFQELPEKQRTVMQLRDIEEKNIKETAEIIGISEQDVKVTLFRARQTIRNKLQKLENYGL</sequence>
<dbReference type="Pfam" id="PF04542">
    <property type="entry name" value="Sigma70_r2"/>
    <property type="match status" value="1"/>
</dbReference>
<evidence type="ECO:0000259" key="7">
    <source>
        <dbReference type="Pfam" id="PF08281"/>
    </source>
</evidence>
<protein>
    <submittedName>
        <fullName evidence="8">RNA polymerase sigma factor</fullName>
    </submittedName>
</protein>